<proteinExistence type="inferred from homology"/>
<evidence type="ECO:0000256" key="8">
    <source>
        <dbReference type="ARBA" id="ARBA00022741"/>
    </source>
</evidence>
<gene>
    <name evidence="16" type="primary">upp</name>
    <name evidence="16" type="ORF">H9785_03695</name>
</gene>
<keyword evidence="8" id="KW-0547">Nucleotide-binding</keyword>
<comment type="function">
    <text evidence="12">Catalyzes the conversion of uracil and 5-phospho-alpha-D-ribose 1-diphosphate (PRPP) to UMP and diphosphate.</text>
</comment>
<dbReference type="GO" id="GO:0005525">
    <property type="term" value="F:GTP binding"/>
    <property type="evidence" value="ECO:0007669"/>
    <property type="project" value="UniProtKB-KW"/>
</dbReference>
<evidence type="ECO:0000256" key="7">
    <source>
        <dbReference type="ARBA" id="ARBA00022679"/>
    </source>
</evidence>
<evidence type="ECO:0000256" key="13">
    <source>
        <dbReference type="ARBA" id="ARBA00072146"/>
    </source>
</evidence>
<dbReference type="EC" id="2.4.2.9" evidence="4"/>
<evidence type="ECO:0000313" key="17">
    <source>
        <dbReference type="Proteomes" id="UP000823860"/>
    </source>
</evidence>
<evidence type="ECO:0000259" key="15">
    <source>
        <dbReference type="Pfam" id="PF14681"/>
    </source>
</evidence>
<comment type="cofactor">
    <cofactor evidence="1">
        <name>Mg(2+)</name>
        <dbReference type="ChEBI" id="CHEBI:18420"/>
    </cofactor>
</comment>
<evidence type="ECO:0000256" key="3">
    <source>
        <dbReference type="ARBA" id="ARBA00009516"/>
    </source>
</evidence>
<dbReference type="PANTHER" id="PTHR43363:SF1">
    <property type="entry name" value="HYPOXANTHINE-GUANINE PHOSPHORIBOSYLTRANSFERASE"/>
    <property type="match status" value="1"/>
</dbReference>
<evidence type="ECO:0000256" key="11">
    <source>
        <dbReference type="ARBA" id="ARBA00052919"/>
    </source>
</evidence>
<keyword evidence="9" id="KW-0342">GTP-binding</keyword>
<keyword evidence="7 16" id="KW-0808">Transferase</keyword>
<evidence type="ECO:0000256" key="14">
    <source>
        <dbReference type="ARBA" id="ARBA00079807"/>
    </source>
</evidence>
<keyword evidence="6 16" id="KW-0328">Glycosyltransferase</keyword>
<dbReference type="FunFam" id="3.40.50.2020:FF:000023">
    <property type="entry name" value="Probable uracil phosphoribosyltransferase"/>
    <property type="match status" value="1"/>
</dbReference>
<evidence type="ECO:0000256" key="4">
    <source>
        <dbReference type="ARBA" id="ARBA00011894"/>
    </source>
</evidence>
<protein>
    <recommendedName>
        <fullName evidence="13">Uracil phosphoribosyltransferase</fullName>
        <ecNumber evidence="4">2.4.2.9</ecNumber>
    </recommendedName>
    <alternativeName>
        <fullName evidence="10">UMP pyrophosphorylase</fullName>
    </alternativeName>
    <alternativeName>
        <fullName evidence="14">UPRTase</fullName>
    </alternativeName>
</protein>
<dbReference type="CDD" id="cd06223">
    <property type="entry name" value="PRTases_typeI"/>
    <property type="match status" value="1"/>
</dbReference>
<dbReference type="AlphaFoldDB" id="A0A9D2KSM8"/>
<dbReference type="PANTHER" id="PTHR43363">
    <property type="entry name" value="HYPOXANTHINE PHOSPHORIBOSYLTRANSFERASE"/>
    <property type="match status" value="1"/>
</dbReference>
<comment type="catalytic activity">
    <reaction evidence="11">
        <text>UMP + diphosphate = 5-phospho-alpha-D-ribose 1-diphosphate + uracil</text>
        <dbReference type="Rhea" id="RHEA:13017"/>
        <dbReference type="ChEBI" id="CHEBI:17568"/>
        <dbReference type="ChEBI" id="CHEBI:33019"/>
        <dbReference type="ChEBI" id="CHEBI:57865"/>
        <dbReference type="ChEBI" id="CHEBI:58017"/>
        <dbReference type="EC" id="2.4.2.9"/>
    </reaction>
</comment>
<organism evidence="16 17">
    <name type="scientific">Candidatus Bacteroides intestinavium</name>
    <dbReference type="NCBI Taxonomy" id="2838469"/>
    <lineage>
        <taxon>Bacteria</taxon>
        <taxon>Pseudomonadati</taxon>
        <taxon>Bacteroidota</taxon>
        <taxon>Bacteroidia</taxon>
        <taxon>Bacteroidales</taxon>
        <taxon>Bacteroidaceae</taxon>
        <taxon>Bacteroides</taxon>
    </lineage>
</organism>
<dbReference type="NCBIfam" id="NF001097">
    <property type="entry name" value="PRK00129.1"/>
    <property type="match status" value="1"/>
</dbReference>
<dbReference type="Gene3D" id="3.40.50.2020">
    <property type="match status" value="1"/>
</dbReference>
<evidence type="ECO:0000256" key="6">
    <source>
        <dbReference type="ARBA" id="ARBA00022676"/>
    </source>
</evidence>
<dbReference type="GO" id="GO:0004845">
    <property type="term" value="F:uracil phosphoribosyltransferase activity"/>
    <property type="evidence" value="ECO:0007669"/>
    <property type="project" value="UniProtKB-EC"/>
</dbReference>
<evidence type="ECO:0000256" key="5">
    <source>
        <dbReference type="ARBA" id="ARBA00022533"/>
    </source>
</evidence>
<feature type="domain" description="Phosphoribosyltransferase" evidence="15">
    <location>
        <begin position="11"/>
        <end position="216"/>
    </location>
</feature>
<dbReference type="EMBL" id="DWZE01000047">
    <property type="protein sequence ID" value="HJA83058.1"/>
    <property type="molecule type" value="Genomic_DNA"/>
</dbReference>
<evidence type="ECO:0000256" key="9">
    <source>
        <dbReference type="ARBA" id="ARBA00023134"/>
    </source>
</evidence>
<keyword evidence="5" id="KW-0021">Allosteric enzyme</keyword>
<reference evidence="16" key="2">
    <citation type="submission" date="2021-04" db="EMBL/GenBank/DDBJ databases">
        <authorList>
            <person name="Gilroy R."/>
        </authorList>
    </citation>
    <scope>NUCLEOTIDE SEQUENCE</scope>
    <source>
        <strain evidence="16">ChiHecec1B25-7008</strain>
    </source>
</reference>
<comment type="similarity">
    <text evidence="3">Belongs to the UPRTase family.</text>
</comment>
<comment type="pathway">
    <text evidence="2">Pyrimidine metabolism; UMP biosynthesis via salvage pathway; UMP from uracil: step 1/1.</text>
</comment>
<comment type="caution">
    <text evidence="16">The sequence shown here is derived from an EMBL/GenBank/DDBJ whole genome shotgun (WGS) entry which is preliminary data.</text>
</comment>
<reference evidence="16" key="1">
    <citation type="journal article" date="2021" name="PeerJ">
        <title>Extensive microbial diversity within the chicken gut microbiome revealed by metagenomics and culture.</title>
        <authorList>
            <person name="Gilroy R."/>
            <person name="Ravi A."/>
            <person name="Getino M."/>
            <person name="Pursley I."/>
            <person name="Horton D.L."/>
            <person name="Alikhan N.F."/>
            <person name="Baker D."/>
            <person name="Gharbi K."/>
            <person name="Hall N."/>
            <person name="Watson M."/>
            <person name="Adriaenssens E.M."/>
            <person name="Foster-Nyarko E."/>
            <person name="Jarju S."/>
            <person name="Secka A."/>
            <person name="Antonio M."/>
            <person name="Oren A."/>
            <person name="Chaudhuri R.R."/>
            <person name="La Ragione R."/>
            <person name="Hildebrand F."/>
            <person name="Pallen M.J."/>
        </authorList>
    </citation>
    <scope>NUCLEOTIDE SEQUENCE</scope>
    <source>
        <strain evidence="16">ChiHecec1B25-7008</strain>
    </source>
</reference>
<evidence type="ECO:0000313" key="16">
    <source>
        <dbReference type="EMBL" id="HJA83058.1"/>
    </source>
</evidence>
<evidence type="ECO:0000256" key="1">
    <source>
        <dbReference type="ARBA" id="ARBA00001946"/>
    </source>
</evidence>
<sequence length="219" mass="24595">MKIINLSEQDTILNQYVAELRDVHIQADRMRFRRNIERIGELMAYEMSRTLSYSVKPVQTPLGMAEVRTPDDDLVIATVFRAGLPLHQGFLNVFDRAGNAFVSAYRSYKDKAHHEVDVHIEYIATPDLSQKTVLLVDPMLATGESLELAWRAFLTKGSPRRLLIACVIASRQGVDHLCRLFPTDDVTLWCAAIDPGLNEHLYIVPGLGDAGDLAYGEKL</sequence>
<dbReference type="Proteomes" id="UP000823860">
    <property type="component" value="Unassembled WGS sequence"/>
</dbReference>
<dbReference type="InterPro" id="IPR029057">
    <property type="entry name" value="PRTase-like"/>
</dbReference>
<name>A0A9D2KSM8_9BACE</name>
<dbReference type="Pfam" id="PF14681">
    <property type="entry name" value="UPRTase"/>
    <property type="match status" value="1"/>
</dbReference>
<evidence type="ECO:0000256" key="12">
    <source>
        <dbReference type="ARBA" id="ARBA00056901"/>
    </source>
</evidence>
<evidence type="ECO:0000256" key="10">
    <source>
        <dbReference type="ARBA" id="ARBA00031082"/>
    </source>
</evidence>
<dbReference type="InterPro" id="IPR000836">
    <property type="entry name" value="PRTase_dom"/>
</dbReference>
<accession>A0A9D2KSM8</accession>
<dbReference type="SUPFAM" id="SSF53271">
    <property type="entry name" value="PRTase-like"/>
    <property type="match status" value="1"/>
</dbReference>
<evidence type="ECO:0000256" key="2">
    <source>
        <dbReference type="ARBA" id="ARBA00005180"/>
    </source>
</evidence>